<dbReference type="Pfam" id="PF00043">
    <property type="entry name" value="GST_C"/>
    <property type="match status" value="1"/>
</dbReference>
<feature type="domain" description="GST N-terminal" evidence="2">
    <location>
        <begin position="1"/>
        <end position="79"/>
    </location>
</feature>
<evidence type="ECO:0000259" key="3">
    <source>
        <dbReference type="PROSITE" id="PS50405"/>
    </source>
</evidence>
<dbReference type="SUPFAM" id="SSF52833">
    <property type="entry name" value="Thioredoxin-like"/>
    <property type="match status" value="1"/>
</dbReference>
<sequence>MKIYWFKAQAPRRVVALAKHLGIEAKFVWLDVAKGGLQAPDYKTLNPNMKAPTLVDGELVLWESSAIMAHLCIKAGSEMWPASKPAEQVELLRWLSWNEGHWSPVVGQFYFEYVIKPKFKMGPPNLDKLEAKRPELEKFAGVLNTHLAGRHHIAFDRLTIADFSLASMACHWREADMRLEQFSNIVAWLDSLDKLPAWAEPWPADA</sequence>
<name>A0ABP7NGS0_9GAMM</name>
<dbReference type="InterPro" id="IPR040079">
    <property type="entry name" value="Glutathione_S-Trfase"/>
</dbReference>
<reference evidence="5" key="1">
    <citation type="journal article" date="2019" name="Int. J. Syst. Evol. Microbiol.">
        <title>The Global Catalogue of Microorganisms (GCM) 10K type strain sequencing project: providing services to taxonomists for standard genome sequencing and annotation.</title>
        <authorList>
            <consortium name="The Broad Institute Genomics Platform"/>
            <consortium name="The Broad Institute Genome Sequencing Center for Infectious Disease"/>
            <person name="Wu L."/>
            <person name="Ma J."/>
        </authorList>
    </citation>
    <scope>NUCLEOTIDE SEQUENCE [LARGE SCALE GENOMIC DNA]</scope>
    <source>
        <strain evidence="5">JCM 17555</strain>
    </source>
</reference>
<dbReference type="Proteomes" id="UP001501337">
    <property type="component" value="Unassembled WGS sequence"/>
</dbReference>
<feature type="domain" description="GST C-terminal" evidence="3">
    <location>
        <begin position="84"/>
        <end position="206"/>
    </location>
</feature>
<gene>
    <name evidence="4" type="ORF">GCM10022278_01760</name>
</gene>
<dbReference type="Gene3D" id="1.20.1050.10">
    <property type="match status" value="1"/>
</dbReference>
<evidence type="ECO:0000256" key="1">
    <source>
        <dbReference type="RuleBase" id="RU003494"/>
    </source>
</evidence>
<comment type="caution">
    <text evidence="4">The sequence shown here is derived from an EMBL/GenBank/DDBJ whole genome shotgun (WGS) entry which is preliminary data.</text>
</comment>
<dbReference type="PROSITE" id="PS50405">
    <property type="entry name" value="GST_CTER"/>
    <property type="match status" value="1"/>
</dbReference>
<dbReference type="EMBL" id="BAABBO010000001">
    <property type="protein sequence ID" value="GAA3946240.1"/>
    <property type="molecule type" value="Genomic_DNA"/>
</dbReference>
<comment type="similarity">
    <text evidence="1">Belongs to the GST superfamily.</text>
</comment>
<organism evidence="4 5">
    <name type="scientific">Allohahella marinimesophila</name>
    <dbReference type="NCBI Taxonomy" id="1054972"/>
    <lineage>
        <taxon>Bacteria</taxon>
        <taxon>Pseudomonadati</taxon>
        <taxon>Pseudomonadota</taxon>
        <taxon>Gammaproteobacteria</taxon>
        <taxon>Oceanospirillales</taxon>
        <taxon>Hahellaceae</taxon>
        <taxon>Allohahella</taxon>
    </lineage>
</organism>
<dbReference type="InterPro" id="IPR010987">
    <property type="entry name" value="Glutathione-S-Trfase_C-like"/>
</dbReference>
<dbReference type="PROSITE" id="PS50404">
    <property type="entry name" value="GST_NTER"/>
    <property type="match status" value="1"/>
</dbReference>
<dbReference type="PANTHER" id="PTHR44051">
    <property type="entry name" value="GLUTATHIONE S-TRANSFERASE-RELATED"/>
    <property type="match status" value="1"/>
</dbReference>
<protein>
    <submittedName>
        <fullName evidence="4">Glutathione S-transferase family protein</fullName>
    </submittedName>
</protein>
<evidence type="ECO:0000313" key="4">
    <source>
        <dbReference type="EMBL" id="GAA3946240.1"/>
    </source>
</evidence>
<keyword evidence="5" id="KW-1185">Reference proteome</keyword>
<dbReference type="PANTHER" id="PTHR44051:SF14">
    <property type="entry name" value="GLUTATHIONE S-TRANSFERASE II"/>
    <property type="match status" value="1"/>
</dbReference>
<dbReference type="RefSeq" id="WP_344802326.1">
    <property type="nucleotide sequence ID" value="NZ_BAABBO010000001.1"/>
</dbReference>
<dbReference type="SUPFAM" id="SSF47616">
    <property type="entry name" value="GST C-terminal domain-like"/>
    <property type="match status" value="1"/>
</dbReference>
<dbReference type="Pfam" id="PF02798">
    <property type="entry name" value="GST_N"/>
    <property type="match status" value="1"/>
</dbReference>
<dbReference type="InterPro" id="IPR036282">
    <property type="entry name" value="Glutathione-S-Trfase_C_sf"/>
</dbReference>
<evidence type="ECO:0000259" key="2">
    <source>
        <dbReference type="PROSITE" id="PS50404"/>
    </source>
</evidence>
<dbReference type="CDD" id="cd03046">
    <property type="entry name" value="GST_N_GTT1_like"/>
    <property type="match status" value="1"/>
</dbReference>
<proteinExistence type="inferred from homology"/>
<evidence type="ECO:0000313" key="5">
    <source>
        <dbReference type="Proteomes" id="UP001501337"/>
    </source>
</evidence>
<dbReference type="SFLD" id="SFLDG00358">
    <property type="entry name" value="Main_(cytGST)"/>
    <property type="match status" value="1"/>
</dbReference>
<dbReference type="InterPro" id="IPR004045">
    <property type="entry name" value="Glutathione_S-Trfase_N"/>
</dbReference>
<dbReference type="InterPro" id="IPR004046">
    <property type="entry name" value="GST_C"/>
</dbReference>
<dbReference type="InterPro" id="IPR036249">
    <property type="entry name" value="Thioredoxin-like_sf"/>
</dbReference>
<dbReference type="Gene3D" id="3.40.30.10">
    <property type="entry name" value="Glutaredoxin"/>
    <property type="match status" value="1"/>
</dbReference>
<dbReference type="SFLD" id="SFLDS00019">
    <property type="entry name" value="Glutathione_Transferase_(cytos"/>
    <property type="match status" value="1"/>
</dbReference>
<accession>A0ABP7NGS0</accession>